<evidence type="ECO:0008006" key="3">
    <source>
        <dbReference type="Google" id="ProtNLM"/>
    </source>
</evidence>
<proteinExistence type="predicted"/>
<gene>
    <name evidence="1" type="ORF">A2627_01175</name>
</gene>
<dbReference type="AlphaFoldDB" id="A0A1F7YH07"/>
<dbReference type="InterPro" id="IPR003735">
    <property type="entry name" value="Metal_Tscrpt_repr"/>
</dbReference>
<dbReference type="GO" id="GO:0046872">
    <property type="term" value="F:metal ion binding"/>
    <property type="evidence" value="ECO:0007669"/>
    <property type="project" value="InterPro"/>
</dbReference>
<dbReference type="GO" id="GO:0003677">
    <property type="term" value="F:DNA binding"/>
    <property type="evidence" value="ECO:0007669"/>
    <property type="project" value="InterPro"/>
</dbReference>
<dbReference type="Gene3D" id="1.20.58.1000">
    <property type="entry name" value="Metal-sensitive repressor, helix protomer"/>
    <property type="match status" value="1"/>
</dbReference>
<evidence type="ECO:0000313" key="2">
    <source>
        <dbReference type="Proteomes" id="UP000178851"/>
    </source>
</evidence>
<name>A0A1F7YH07_9BACT</name>
<accession>A0A1F7YH07</accession>
<evidence type="ECO:0000313" key="1">
    <source>
        <dbReference type="EMBL" id="OGM26616.1"/>
    </source>
</evidence>
<sequence length="89" mass="10312">MTYRPKDTQERILHRLRIAKGHLEKVIQMVEKDEYCIDIIHQSKAVQAAIKETDALILKNHLEGCVVNDIKQGKVKETIDEVLKVFEKS</sequence>
<comment type="caution">
    <text evidence="1">The sequence shown here is derived from an EMBL/GenBank/DDBJ whole genome shotgun (WGS) entry which is preliminary data.</text>
</comment>
<dbReference type="EMBL" id="MGGI01000012">
    <property type="protein sequence ID" value="OGM26616.1"/>
    <property type="molecule type" value="Genomic_DNA"/>
</dbReference>
<organism evidence="1 2">
    <name type="scientific">Candidatus Woesebacteria bacterium RIFCSPHIGHO2_01_FULL_39_28</name>
    <dbReference type="NCBI Taxonomy" id="1802496"/>
    <lineage>
        <taxon>Bacteria</taxon>
        <taxon>Candidatus Woeseibacteriota</taxon>
    </lineage>
</organism>
<dbReference type="PANTHER" id="PTHR33677">
    <property type="entry name" value="TRANSCRIPTIONAL REPRESSOR FRMR-RELATED"/>
    <property type="match status" value="1"/>
</dbReference>
<dbReference type="InterPro" id="IPR038390">
    <property type="entry name" value="Metal_Tscrpt_repr_sf"/>
</dbReference>
<reference evidence="1 2" key="1">
    <citation type="journal article" date="2016" name="Nat. Commun.">
        <title>Thousands of microbial genomes shed light on interconnected biogeochemical processes in an aquifer system.</title>
        <authorList>
            <person name="Anantharaman K."/>
            <person name="Brown C.T."/>
            <person name="Hug L.A."/>
            <person name="Sharon I."/>
            <person name="Castelle C.J."/>
            <person name="Probst A.J."/>
            <person name="Thomas B.C."/>
            <person name="Singh A."/>
            <person name="Wilkins M.J."/>
            <person name="Karaoz U."/>
            <person name="Brodie E.L."/>
            <person name="Williams K.H."/>
            <person name="Hubbard S.S."/>
            <person name="Banfield J.F."/>
        </authorList>
    </citation>
    <scope>NUCLEOTIDE SEQUENCE [LARGE SCALE GENOMIC DNA]</scope>
</reference>
<dbReference type="Pfam" id="PF02583">
    <property type="entry name" value="Trns_repr_metal"/>
    <property type="match status" value="1"/>
</dbReference>
<dbReference type="Proteomes" id="UP000178851">
    <property type="component" value="Unassembled WGS sequence"/>
</dbReference>
<protein>
    <recommendedName>
        <fullName evidence="3">Transcriptional regulator</fullName>
    </recommendedName>
</protein>
<dbReference type="GO" id="GO:0045892">
    <property type="term" value="P:negative regulation of DNA-templated transcription"/>
    <property type="evidence" value="ECO:0007669"/>
    <property type="project" value="UniProtKB-ARBA"/>
</dbReference>